<evidence type="ECO:0000313" key="1">
    <source>
        <dbReference type="EMBL" id="CCG84332.1"/>
    </source>
</evidence>
<name>R4XEQ4_TAPDE</name>
<dbReference type="VEuPathDB" id="FungiDB:TAPDE_004771"/>
<organism evidence="1 2">
    <name type="scientific">Taphrina deformans (strain PYCC 5710 / ATCC 11124 / CBS 356.35 / IMI 108563 / JCM 9778 / NBRC 8474)</name>
    <name type="common">Peach leaf curl fungus</name>
    <name type="synonym">Lalaria deformans</name>
    <dbReference type="NCBI Taxonomy" id="1097556"/>
    <lineage>
        <taxon>Eukaryota</taxon>
        <taxon>Fungi</taxon>
        <taxon>Dikarya</taxon>
        <taxon>Ascomycota</taxon>
        <taxon>Taphrinomycotina</taxon>
        <taxon>Taphrinomycetes</taxon>
        <taxon>Taphrinales</taxon>
        <taxon>Taphrinaceae</taxon>
        <taxon>Taphrina</taxon>
    </lineage>
</organism>
<keyword evidence="2" id="KW-1185">Reference proteome</keyword>
<dbReference type="Proteomes" id="UP000013776">
    <property type="component" value="Unassembled WGS sequence"/>
</dbReference>
<gene>
    <name evidence="1" type="ORF">TAPDE_004771</name>
</gene>
<evidence type="ECO:0000313" key="2">
    <source>
        <dbReference type="Proteomes" id="UP000013776"/>
    </source>
</evidence>
<accession>R4XEQ4</accession>
<sequence>MSAANFKAYLYPSALILVVSLGSVYGANLKSGDELASIRSAIAEPRARAAELDRYRDRLVAQRILQHRRLANWRQKVLDRDSAA</sequence>
<proteinExistence type="predicted"/>
<comment type="caution">
    <text evidence="1">The sequence shown here is derived from an EMBL/GenBank/DDBJ whole genome shotgun (WGS) entry which is preliminary data.</text>
</comment>
<protein>
    <submittedName>
        <fullName evidence="1">Uncharacterized protein</fullName>
    </submittedName>
</protein>
<dbReference type="OrthoDB" id="5428081at2759"/>
<dbReference type="EMBL" id="CAHR02000223">
    <property type="protein sequence ID" value="CCG84332.1"/>
    <property type="molecule type" value="Genomic_DNA"/>
</dbReference>
<reference evidence="1 2" key="1">
    <citation type="journal article" date="2013" name="MBio">
        <title>Genome sequencing of the plant pathogen Taphrina deformans, the causal agent of peach leaf curl.</title>
        <authorList>
            <person name="Cisse O.H."/>
            <person name="Almeida J.M.G.C.F."/>
            <person name="Fonseca A."/>
            <person name="Kumar A.A."/>
            <person name="Salojaervi J."/>
            <person name="Overmyer K."/>
            <person name="Hauser P.M."/>
            <person name="Pagni M."/>
        </authorList>
    </citation>
    <scope>NUCLEOTIDE SEQUENCE [LARGE SCALE GENOMIC DNA]</scope>
    <source>
        <strain evidence="2">PYCC 5710 / ATCC 11124 / CBS 356.35 / IMI 108563 / JCM 9778 / NBRC 8474</strain>
    </source>
</reference>
<dbReference type="AlphaFoldDB" id="R4XEQ4"/>